<keyword evidence="1" id="KW-0732">Signal</keyword>
<protein>
    <submittedName>
        <fullName evidence="2">Uncharacterized protein</fullName>
    </submittedName>
</protein>
<reference evidence="3" key="1">
    <citation type="journal article" date="2019" name="Int. J. Syst. Evol. Microbiol.">
        <title>The Global Catalogue of Microorganisms (GCM) 10K type strain sequencing project: providing services to taxonomists for standard genome sequencing and annotation.</title>
        <authorList>
            <consortium name="The Broad Institute Genomics Platform"/>
            <consortium name="The Broad Institute Genome Sequencing Center for Infectious Disease"/>
            <person name="Wu L."/>
            <person name="Ma J."/>
        </authorList>
    </citation>
    <scope>NUCLEOTIDE SEQUENCE [LARGE SCALE GENOMIC DNA]</scope>
    <source>
        <strain evidence="3">NBRC 110107</strain>
    </source>
</reference>
<gene>
    <name evidence="2" type="ORF">GCM10007859_14300</name>
</gene>
<accession>A0ABQ6BHM0</accession>
<sequence length="230" mass="24276">MRVCWKALILGLAGLIVGAGAAAAQTAPMTERTERIGLEGRRGPSLFRPGFAIGEYTGSATSRSSSTRLPWQSRDMARAEFSLTSPGLGEVSGDCGGGQGHSHILGITFDRDPLSYDCVYAGAAPANARFSLALSRGSLSGRIQQPQRAGELVWGDITLRAETKRIGGLPFGGGRVMGYVFTRDGVEIGGLDLNGFRPTFYLPPQGSPDRDAAAVLAVSLFAFQDPANRQ</sequence>
<evidence type="ECO:0000313" key="2">
    <source>
        <dbReference type="EMBL" id="GLS01416.1"/>
    </source>
</evidence>
<evidence type="ECO:0000313" key="3">
    <source>
        <dbReference type="Proteomes" id="UP001156921"/>
    </source>
</evidence>
<comment type="caution">
    <text evidence="2">The sequence shown here is derived from an EMBL/GenBank/DDBJ whole genome shotgun (WGS) entry which is preliminary data.</text>
</comment>
<evidence type="ECO:0000256" key="1">
    <source>
        <dbReference type="SAM" id="SignalP"/>
    </source>
</evidence>
<keyword evidence="3" id="KW-1185">Reference proteome</keyword>
<feature type="signal peptide" evidence="1">
    <location>
        <begin position="1"/>
        <end position="23"/>
    </location>
</feature>
<proteinExistence type="predicted"/>
<dbReference type="Proteomes" id="UP001156921">
    <property type="component" value="Unassembled WGS sequence"/>
</dbReference>
<dbReference type="RefSeq" id="WP_284222272.1">
    <property type="nucleotide sequence ID" value="NZ_BSOY01000025.1"/>
</dbReference>
<dbReference type="EMBL" id="BSOY01000025">
    <property type="protein sequence ID" value="GLS01416.1"/>
    <property type="molecule type" value="Genomic_DNA"/>
</dbReference>
<organism evidence="2 3">
    <name type="scientific">Brevundimonas denitrificans</name>
    <dbReference type="NCBI Taxonomy" id="1443434"/>
    <lineage>
        <taxon>Bacteria</taxon>
        <taxon>Pseudomonadati</taxon>
        <taxon>Pseudomonadota</taxon>
        <taxon>Alphaproteobacteria</taxon>
        <taxon>Caulobacterales</taxon>
        <taxon>Caulobacteraceae</taxon>
        <taxon>Brevundimonas</taxon>
    </lineage>
</organism>
<feature type="chain" id="PRO_5046299543" evidence="1">
    <location>
        <begin position="24"/>
        <end position="230"/>
    </location>
</feature>
<name>A0ABQ6BHM0_9CAUL</name>